<evidence type="ECO:0000259" key="2">
    <source>
        <dbReference type="Pfam" id="PF13439"/>
    </source>
</evidence>
<dbReference type="Proteomes" id="UP000033558">
    <property type="component" value="Unassembled WGS sequence"/>
</dbReference>
<gene>
    <name evidence="3" type="ORF">JG30_11260</name>
</gene>
<dbReference type="Pfam" id="PF00534">
    <property type="entry name" value="Glycos_transf_1"/>
    <property type="match status" value="1"/>
</dbReference>
<feature type="domain" description="Glycosyl transferase family 1" evidence="1">
    <location>
        <begin position="188"/>
        <end position="351"/>
    </location>
</feature>
<dbReference type="PATRIC" id="fig|1218492.5.peg.1270"/>
<dbReference type="PANTHER" id="PTHR12526:SF630">
    <property type="entry name" value="GLYCOSYLTRANSFERASE"/>
    <property type="match status" value="1"/>
</dbReference>
<dbReference type="PANTHER" id="PTHR12526">
    <property type="entry name" value="GLYCOSYLTRANSFERASE"/>
    <property type="match status" value="1"/>
</dbReference>
<dbReference type="CDD" id="cd03801">
    <property type="entry name" value="GT4_PimA-like"/>
    <property type="match status" value="1"/>
</dbReference>
<sequence>MINILYLHAGAEMYGSDKVLLQLVTKLNKKKFRPIVLLPEHGILENKLKENNVKVSIIPYPILRREYLTFHGILNYIFNYFKYGFRLKKYVQDKNIDLIHINTIAVLEGVFLKLFTTVPVVWHIHEILTNPKFIYRLTSYLVGKFSDIVIAISNATKENLVNSGFVPESKVKIVYNGIDLSQNLQVTNLRNHLNIKKTDIVIGHVGRINAWKGQNDFLEASIPVMIRHPNVHILFSGNPYKGQEWREKNLLNRINALHDLKTRIHYLGYEKRIDKVFETIDIFVSCSTRPEPFSLVTIEAMKHYKPVIAYDQGGPSEIIRNGYSGILVPFLNVNSLSEAIESLVNDPNKVVLYGINSRRIIKNNFSEVTFVKNIEIIYDRMIS</sequence>
<dbReference type="AlphaFoldDB" id="A0A0F4LRJ3"/>
<feature type="domain" description="Glycosyltransferase subfamily 4-like N-terminal" evidence="2">
    <location>
        <begin position="15"/>
        <end position="181"/>
    </location>
</feature>
<dbReference type="STRING" id="1218492.JG30_11260"/>
<dbReference type="GO" id="GO:0016757">
    <property type="term" value="F:glycosyltransferase activity"/>
    <property type="evidence" value="ECO:0007669"/>
    <property type="project" value="InterPro"/>
</dbReference>
<keyword evidence="3" id="KW-0808">Transferase</keyword>
<organism evidence="3 4">
    <name type="scientific">Bombilactobacillus mellifer</name>
    <dbReference type="NCBI Taxonomy" id="1218492"/>
    <lineage>
        <taxon>Bacteria</taxon>
        <taxon>Bacillati</taxon>
        <taxon>Bacillota</taxon>
        <taxon>Bacilli</taxon>
        <taxon>Lactobacillales</taxon>
        <taxon>Lactobacillaceae</taxon>
        <taxon>Bombilactobacillus</taxon>
    </lineage>
</organism>
<reference evidence="3 4" key="1">
    <citation type="submission" date="2015-01" db="EMBL/GenBank/DDBJ databases">
        <title>Comparative genomics of the lactic acid bacteria isolated from the honey bee gut.</title>
        <authorList>
            <person name="Ellegaard K.M."/>
            <person name="Tamarit D."/>
            <person name="Javelind E."/>
            <person name="Olofsson T."/>
            <person name="Andersson S.G."/>
            <person name="Vasquez A."/>
        </authorList>
    </citation>
    <scope>NUCLEOTIDE SEQUENCE [LARGE SCALE GENOMIC DNA]</scope>
    <source>
        <strain evidence="3 4">Bin4</strain>
    </source>
</reference>
<dbReference type="SUPFAM" id="SSF53756">
    <property type="entry name" value="UDP-Glycosyltransferase/glycogen phosphorylase"/>
    <property type="match status" value="1"/>
</dbReference>
<dbReference type="OrthoDB" id="9806653at2"/>
<name>A0A0F4LRJ3_9LACO</name>
<dbReference type="Pfam" id="PF13439">
    <property type="entry name" value="Glyco_transf_4"/>
    <property type="match status" value="1"/>
</dbReference>
<proteinExistence type="predicted"/>
<dbReference type="HOGENOM" id="CLU_009583_0_4_9"/>
<evidence type="ECO:0000313" key="4">
    <source>
        <dbReference type="Proteomes" id="UP000033558"/>
    </source>
</evidence>
<protein>
    <submittedName>
        <fullName evidence="3">Glycosyltransferase</fullName>
    </submittedName>
</protein>
<accession>A0A0F4LRJ3</accession>
<evidence type="ECO:0000259" key="1">
    <source>
        <dbReference type="Pfam" id="PF00534"/>
    </source>
</evidence>
<dbReference type="EMBL" id="JXJQ01000009">
    <property type="protein sequence ID" value="KJY60938.1"/>
    <property type="molecule type" value="Genomic_DNA"/>
</dbReference>
<dbReference type="Gene3D" id="3.40.50.2000">
    <property type="entry name" value="Glycogen Phosphorylase B"/>
    <property type="match status" value="2"/>
</dbReference>
<evidence type="ECO:0000313" key="3">
    <source>
        <dbReference type="EMBL" id="KJY60938.1"/>
    </source>
</evidence>
<dbReference type="InterPro" id="IPR028098">
    <property type="entry name" value="Glyco_trans_4-like_N"/>
</dbReference>
<dbReference type="InterPro" id="IPR001296">
    <property type="entry name" value="Glyco_trans_1"/>
</dbReference>
<keyword evidence="4" id="KW-1185">Reference proteome</keyword>
<comment type="caution">
    <text evidence="3">The sequence shown here is derived from an EMBL/GenBank/DDBJ whole genome shotgun (WGS) entry which is preliminary data.</text>
</comment>
<dbReference type="RefSeq" id="WP_046316932.1">
    <property type="nucleotide sequence ID" value="NZ_JBHSZT010000010.1"/>
</dbReference>